<protein>
    <submittedName>
        <fullName evidence="1">Uncharacterized protein</fullName>
    </submittedName>
</protein>
<gene>
    <name evidence="1" type="ORF">EBBID32_10720</name>
</gene>
<sequence length="37" mass="4032">MTRADAQARLAIIAEFELPRGTILGPQDQGLNSVFCK</sequence>
<accession>N1MJ02</accession>
<name>N1MJ02_9SPHN</name>
<evidence type="ECO:0000313" key="1">
    <source>
        <dbReference type="EMBL" id="CCW16734.1"/>
    </source>
</evidence>
<dbReference type="EMBL" id="CAVK010000055">
    <property type="protein sequence ID" value="CCW16734.1"/>
    <property type="molecule type" value="Genomic_DNA"/>
</dbReference>
<proteinExistence type="predicted"/>
<reference evidence="1 2" key="1">
    <citation type="submission" date="2013-03" db="EMBL/GenBank/DDBJ databases">
        <authorList>
            <person name="Le V."/>
        </authorList>
    </citation>
    <scope>NUCLEOTIDE SEQUENCE [LARGE SCALE GENOMIC DNA]</scope>
    <source>
        <strain evidence="1 2">BiD32</strain>
    </source>
</reference>
<organism evidence="1 2">
    <name type="scientific">Sphingobium indicum BiD32</name>
    <dbReference type="NCBI Taxonomy" id="1301087"/>
    <lineage>
        <taxon>Bacteria</taxon>
        <taxon>Pseudomonadati</taxon>
        <taxon>Pseudomonadota</taxon>
        <taxon>Alphaproteobacteria</taxon>
        <taxon>Sphingomonadales</taxon>
        <taxon>Sphingomonadaceae</taxon>
        <taxon>Sphingobium</taxon>
    </lineage>
</organism>
<reference evidence="2" key="2">
    <citation type="submission" date="2013-04" db="EMBL/GenBank/DDBJ databases">
        <title>Bisphenol A degrading Sphingobium sp. strain BiD32.</title>
        <authorList>
            <person name="Nielsen J.L."/>
            <person name="Zhou N.A."/>
            <person name="Kjeldal H."/>
        </authorList>
    </citation>
    <scope>NUCLEOTIDE SEQUENCE [LARGE SCALE GENOMIC DNA]</scope>
    <source>
        <strain evidence="2">BiD32</strain>
    </source>
</reference>
<dbReference type="Proteomes" id="UP000013201">
    <property type="component" value="Unassembled WGS sequence"/>
</dbReference>
<keyword evidence="2" id="KW-1185">Reference proteome</keyword>
<comment type="caution">
    <text evidence="1">The sequence shown here is derived from an EMBL/GenBank/DDBJ whole genome shotgun (WGS) entry which is preliminary data.</text>
</comment>
<dbReference type="AlphaFoldDB" id="N1MJ02"/>
<evidence type="ECO:0000313" key="2">
    <source>
        <dbReference type="Proteomes" id="UP000013201"/>
    </source>
</evidence>